<dbReference type="SUPFAM" id="SSF53850">
    <property type="entry name" value="Periplasmic binding protein-like II"/>
    <property type="match status" value="1"/>
</dbReference>
<proteinExistence type="inferred from homology"/>
<dbReference type="PROSITE" id="PS51318">
    <property type="entry name" value="TAT"/>
    <property type="match status" value="1"/>
</dbReference>
<sequence length="427" mass="45451">MSLNLNRRQILMGGSALLASSWLAPALAQDINLRMMFWGNQDRADRTFKVLEAFGEKTGITITGEFLAFSDYWTKVATQTVGGAAPDVLTMDGSGRYVAEYASRDALAPLDEFIGNELDFADFDQDQLEAGKVGGKLYAVSLGSNAFGMVVDREAFDTAGIDIPGPQTTYDDLYGMAEAFKTAGLGQAVTDDRSGSWAALENWLRQNGKALYTAQGELGFDEADMTRWLTLWKELRDGGVCVAADIQAMADGPASSPLITGHSASMGEFSNLLVAYQALTTSRLALTNFPRVSLDTPGGYYRRPSMFFSISNRSAHKAEAARFVNFFVNDLEANRILNAERGIPPSAAVRDGIADNLDEAGKAALDYVGGLGPLLSPAPPQSPSGGGEINESLLPSVGQEVAFGVQPPEAAAAAFIAAAREALQRAG</sequence>
<keyword evidence="4" id="KW-0067">ATP-binding</keyword>
<evidence type="ECO:0000256" key="1">
    <source>
        <dbReference type="ARBA" id="ARBA00004418"/>
    </source>
</evidence>
<dbReference type="InterPro" id="IPR006059">
    <property type="entry name" value="SBP"/>
</dbReference>
<dbReference type="PANTHER" id="PTHR43649:SF11">
    <property type="entry name" value="ABC TRANSPORTER SUBSTRATE-BINDING PROTEIN YESO-RELATED"/>
    <property type="match status" value="1"/>
</dbReference>
<dbReference type="Proteomes" id="UP001156691">
    <property type="component" value="Unassembled WGS sequence"/>
</dbReference>
<keyword evidence="4" id="KW-0547">Nucleotide-binding</keyword>
<dbReference type="GO" id="GO:0005524">
    <property type="term" value="F:ATP binding"/>
    <property type="evidence" value="ECO:0007669"/>
    <property type="project" value="UniProtKB-KW"/>
</dbReference>
<dbReference type="InterPro" id="IPR050490">
    <property type="entry name" value="Bact_solute-bd_prot1"/>
</dbReference>
<evidence type="ECO:0000256" key="2">
    <source>
        <dbReference type="ARBA" id="ARBA00008520"/>
    </source>
</evidence>
<evidence type="ECO:0000256" key="3">
    <source>
        <dbReference type="ARBA" id="ARBA00022764"/>
    </source>
</evidence>
<comment type="caution">
    <text evidence="4">The sequence shown here is derived from an EMBL/GenBank/DDBJ whole genome shotgun (WGS) entry which is preliminary data.</text>
</comment>
<dbReference type="InterPro" id="IPR006311">
    <property type="entry name" value="TAT_signal"/>
</dbReference>
<dbReference type="EMBL" id="BSNS01000012">
    <property type="protein sequence ID" value="GLQ55692.1"/>
    <property type="molecule type" value="Genomic_DNA"/>
</dbReference>
<protein>
    <submittedName>
        <fullName evidence="4">ABC transporter ATP-binding protein</fullName>
    </submittedName>
</protein>
<dbReference type="Gene3D" id="3.40.190.10">
    <property type="entry name" value="Periplasmic binding protein-like II"/>
    <property type="match status" value="2"/>
</dbReference>
<reference evidence="5" key="1">
    <citation type="journal article" date="2019" name="Int. J. Syst. Evol. Microbiol.">
        <title>The Global Catalogue of Microorganisms (GCM) 10K type strain sequencing project: providing services to taxonomists for standard genome sequencing and annotation.</title>
        <authorList>
            <consortium name="The Broad Institute Genomics Platform"/>
            <consortium name="The Broad Institute Genome Sequencing Center for Infectious Disease"/>
            <person name="Wu L."/>
            <person name="Ma J."/>
        </authorList>
    </citation>
    <scope>NUCLEOTIDE SEQUENCE [LARGE SCALE GENOMIC DNA]</scope>
    <source>
        <strain evidence="5">NBRC 112416</strain>
    </source>
</reference>
<comment type="similarity">
    <text evidence="2">Belongs to the bacterial solute-binding protein 1 family.</text>
</comment>
<evidence type="ECO:0000313" key="5">
    <source>
        <dbReference type="Proteomes" id="UP001156691"/>
    </source>
</evidence>
<organism evidence="4 5">
    <name type="scientific">Devosia nitrariae</name>
    <dbReference type="NCBI Taxonomy" id="2071872"/>
    <lineage>
        <taxon>Bacteria</taxon>
        <taxon>Pseudomonadati</taxon>
        <taxon>Pseudomonadota</taxon>
        <taxon>Alphaproteobacteria</taxon>
        <taxon>Hyphomicrobiales</taxon>
        <taxon>Devosiaceae</taxon>
        <taxon>Devosia</taxon>
    </lineage>
</organism>
<keyword evidence="5" id="KW-1185">Reference proteome</keyword>
<name>A0ABQ5W6T3_9HYPH</name>
<accession>A0ABQ5W6T3</accession>
<gene>
    <name evidence="4" type="ORF">GCM10010862_29510</name>
</gene>
<dbReference type="RefSeq" id="WP_284341109.1">
    <property type="nucleotide sequence ID" value="NZ_BSNS01000012.1"/>
</dbReference>
<keyword evidence="3" id="KW-0574">Periplasm</keyword>
<dbReference type="Pfam" id="PF01547">
    <property type="entry name" value="SBP_bac_1"/>
    <property type="match status" value="1"/>
</dbReference>
<evidence type="ECO:0000313" key="4">
    <source>
        <dbReference type="EMBL" id="GLQ55692.1"/>
    </source>
</evidence>
<comment type="subcellular location">
    <subcellularLocation>
        <location evidence="1">Periplasm</location>
    </subcellularLocation>
</comment>
<dbReference type="PANTHER" id="PTHR43649">
    <property type="entry name" value="ARABINOSE-BINDING PROTEIN-RELATED"/>
    <property type="match status" value="1"/>
</dbReference>